<dbReference type="InterPro" id="IPR005467">
    <property type="entry name" value="His_kinase_dom"/>
</dbReference>
<dbReference type="Proteomes" id="UP000483432">
    <property type="component" value="Unassembled WGS sequence"/>
</dbReference>
<dbReference type="EC" id="2.7.13.3" evidence="3"/>
<feature type="transmembrane region" description="Helical" evidence="11">
    <location>
        <begin position="260"/>
        <end position="280"/>
    </location>
</feature>
<evidence type="ECO:0000256" key="1">
    <source>
        <dbReference type="ARBA" id="ARBA00000085"/>
    </source>
</evidence>
<dbReference type="Pfam" id="PF08447">
    <property type="entry name" value="PAS_3"/>
    <property type="match status" value="1"/>
</dbReference>
<dbReference type="SUPFAM" id="SSF55874">
    <property type="entry name" value="ATPase domain of HSP90 chaperone/DNA topoisomerase II/histidine kinase"/>
    <property type="match status" value="1"/>
</dbReference>
<dbReference type="PRINTS" id="PR00344">
    <property type="entry name" value="BCTRLSENSOR"/>
</dbReference>
<evidence type="ECO:0000256" key="10">
    <source>
        <dbReference type="ARBA" id="ARBA00023136"/>
    </source>
</evidence>
<proteinExistence type="predicted"/>
<dbReference type="PROSITE" id="PS50113">
    <property type="entry name" value="PAC"/>
    <property type="match status" value="1"/>
</dbReference>
<dbReference type="SMART" id="SM00387">
    <property type="entry name" value="HATPase_c"/>
    <property type="match status" value="1"/>
</dbReference>
<dbReference type="InterPro" id="IPR042240">
    <property type="entry name" value="CHASE_sf"/>
</dbReference>
<dbReference type="PANTHER" id="PTHR43047">
    <property type="entry name" value="TWO-COMPONENT HISTIDINE PROTEIN KINASE"/>
    <property type="match status" value="1"/>
</dbReference>
<dbReference type="PANTHER" id="PTHR43047:SF72">
    <property type="entry name" value="OSMOSENSING HISTIDINE PROTEIN KINASE SLN1"/>
    <property type="match status" value="1"/>
</dbReference>
<dbReference type="Gene3D" id="3.30.450.20">
    <property type="entry name" value="PAS domain"/>
    <property type="match status" value="1"/>
</dbReference>
<dbReference type="CDD" id="cd16922">
    <property type="entry name" value="HATPase_EvgS-ArcB-TorS-like"/>
    <property type="match status" value="1"/>
</dbReference>
<evidence type="ECO:0000256" key="3">
    <source>
        <dbReference type="ARBA" id="ARBA00012438"/>
    </source>
</evidence>
<dbReference type="InterPro" id="IPR004358">
    <property type="entry name" value="Sig_transdc_His_kin-like_C"/>
</dbReference>
<dbReference type="CDD" id="cd00130">
    <property type="entry name" value="PAS"/>
    <property type="match status" value="1"/>
</dbReference>
<dbReference type="InterPro" id="IPR035965">
    <property type="entry name" value="PAS-like_dom_sf"/>
</dbReference>
<keyword evidence="6 11" id="KW-0812">Transmembrane</keyword>
<reference evidence="16 17" key="1">
    <citation type="submission" date="2019-09" db="EMBL/GenBank/DDBJ databases">
        <title>H2 Metabolism Revealed by Metagenomic Analysis in Subglacial Sediment of East Antarctica.</title>
        <authorList>
            <person name="Yang Z."/>
            <person name="Zhang Y."/>
            <person name="Lv Y."/>
            <person name="Yan W."/>
            <person name="Xiao X."/>
            <person name="Sun B."/>
            <person name="Ma H."/>
        </authorList>
    </citation>
    <scope>NUCLEOTIDE SEQUENCE [LARGE SCALE GENOMIC DNA]</scope>
    <source>
        <strain evidence="16">Bin2_2</strain>
    </source>
</reference>
<gene>
    <name evidence="16" type="ORF">GZ085_05400</name>
</gene>
<dbReference type="FunFam" id="1.10.287.130:FF:000001">
    <property type="entry name" value="Two-component sensor histidine kinase"/>
    <property type="match status" value="1"/>
</dbReference>
<evidence type="ECO:0000259" key="13">
    <source>
        <dbReference type="PROSITE" id="PS50112"/>
    </source>
</evidence>
<dbReference type="SMART" id="SM01079">
    <property type="entry name" value="CHASE"/>
    <property type="match status" value="1"/>
</dbReference>
<dbReference type="SUPFAM" id="SSF47384">
    <property type="entry name" value="Homodimeric domain of signal transducing histidine kinase"/>
    <property type="match status" value="1"/>
</dbReference>
<dbReference type="EMBL" id="JAAFGW010000059">
    <property type="protein sequence ID" value="NDP47823.1"/>
    <property type="molecule type" value="Genomic_DNA"/>
</dbReference>
<dbReference type="Gene3D" id="3.30.565.10">
    <property type="entry name" value="Histidine kinase-like ATPase, C-terminal domain"/>
    <property type="match status" value="1"/>
</dbReference>
<dbReference type="SUPFAM" id="SSF55785">
    <property type="entry name" value="PYP-like sensor domain (PAS domain)"/>
    <property type="match status" value="1"/>
</dbReference>
<evidence type="ECO:0000256" key="6">
    <source>
        <dbReference type="ARBA" id="ARBA00022692"/>
    </source>
</evidence>
<evidence type="ECO:0000256" key="5">
    <source>
        <dbReference type="ARBA" id="ARBA00022679"/>
    </source>
</evidence>
<dbReference type="PROSITE" id="PS50839">
    <property type="entry name" value="CHASE"/>
    <property type="match status" value="1"/>
</dbReference>
<dbReference type="FunFam" id="3.30.450.20:FF:000099">
    <property type="entry name" value="Sensory box sensor histidine kinase"/>
    <property type="match status" value="1"/>
</dbReference>
<organism evidence="16 17">
    <name type="scientific">Sulfuriferula multivorans</name>
    <dbReference type="NCBI Taxonomy" id="1559896"/>
    <lineage>
        <taxon>Bacteria</taxon>
        <taxon>Pseudomonadati</taxon>
        <taxon>Pseudomonadota</taxon>
        <taxon>Betaproteobacteria</taxon>
        <taxon>Nitrosomonadales</taxon>
        <taxon>Sulfuricellaceae</taxon>
        <taxon>Sulfuriferula</taxon>
    </lineage>
</organism>
<evidence type="ECO:0000256" key="2">
    <source>
        <dbReference type="ARBA" id="ARBA00004429"/>
    </source>
</evidence>
<dbReference type="SMART" id="SM00388">
    <property type="entry name" value="HisKA"/>
    <property type="match status" value="1"/>
</dbReference>
<dbReference type="InterPro" id="IPR001610">
    <property type="entry name" value="PAC"/>
</dbReference>
<keyword evidence="9" id="KW-0902">Two-component regulatory system</keyword>
<sequence>MLAYEQVLRGGIALFNASDTVTRQDWHAYISSLEIDKNFPGIQGIGFSRRIPASALDHHIQAIRAEGFADFTVKPAGHRDEYTSIVYLEPFDARNQRAFGFDMFSEPTRRAAMVQARDTGRPATTGKVILKQETSTDVQSGFLMYLPLYAEGAAIDSVAQREQSLIGYVYSPFRMKDLMRGILGQEGRDAEIDLEIYDGDDVSDGSLMYDNDGVIQGRNSDKLRLFSNVGKIDIQGHGWTLVITSTPAFEARIDRAKPTIVALAGIVISFLFFAVVWSLATHRSRALKLAGHMTDAFRRSEERFELAIRGANDGLWDWDIQTNIVYFSPRWKAMLGYAEDEVGDTVEAWNKRIHPDDLGRVEDEVKAYLDGNQAHYQSEYRVRHKEGHFVWILDRGIAQRDAKGKPYRMVGIYTDISQQKKMDRLKSEFVSTVSHELRTPLTSIRGSLGLVAGEVAGELPAQAKALIDIAYSNTERLLTLINDILDIEKIQSGKIDFDFKPQPLMPLVEQAISANTGYAERHNVTFTLVEGLPGVMVNVDGERLRQVMSNLLSNAAKFSHADGKVEVTVSLENQRVRIAVIDHGVGVPDDFRGHIFDKFTQADSSDTRHKGGTGLGLSITKSIVEMMQGAIGFDSTPGVGTTFYFTLPLWHEASET</sequence>
<evidence type="ECO:0000313" key="16">
    <source>
        <dbReference type="EMBL" id="NDP47823.1"/>
    </source>
</evidence>
<dbReference type="GO" id="GO:0000155">
    <property type="term" value="F:phosphorelay sensor kinase activity"/>
    <property type="evidence" value="ECO:0007669"/>
    <property type="project" value="InterPro"/>
</dbReference>
<dbReference type="NCBIfam" id="TIGR00229">
    <property type="entry name" value="sensory_box"/>
    <property type="match status" value="1"/>
</dbReference>
<evidence type="ECO:0000256" key="7">
    <source>
        <dbReference type="ARBA" id="ARBA00022777"/>
    </source>
</evidence>
<dbReference type="InterPro" id="IPR036097">
    <property type="entry name" value="HisK_dim/P_sf"/>
</dbReference>
<dbReference type="PROSITE" id="PS50109">
    <property type="entry name" value="HIS_KIN"/>
    <property type="match status" value="1"/>
</dbReference>
<feature type="domain" description="CHASE" evidence="15">
    <location>
        <begin position="17"/>
        <end position="211"/>
    </location>
</feature>
<dbReference type="AlphaFoldDB" id="A0A7C9P4M1"/>
<evidence type="ECO:0000259" key="14">
    <source>
        <dbReference type="PROSITE" id="PS50113"/>
    </source>
</evidence>
<comment type="subcellular location">
    <subcellularLocation>
        <location evidence="2">Cell inner membrane</location>
        <topology evidence="2">Multi-pass membrane protein</topology>
    </subcellularLocation>
</comment>
<keyword evidence="7" id="KW-0418">Kinase</keyword>
<dbReference type="InterPro" id="IPR000014">
    <property type="entry name" value="PAS"/>
</dbReference>
<evidence type="ECO:0000256" key="4">
    <source>
        <dbReference type="ARBA" id="ARBA00022553"/>
    </source>
</evidence>
<dbReference type="GO" id="GO:0009927">
    <property type="term" value="F:histidine phosphotransfer kinase activity"/>
    <property type="evidence" value="ECO:0007669"/>
    <property type="project" value="TreeGrafter"/>
</dbReference>
<dbReference type="InterPro" id="IPR036890">
    <property type="entry name" value="HATPase_C_sf"/>
</dbReference>
<keyword evidence="5" id="KW-0808">Transferase</keyword>
<dbReference type="PROSITE" id="PS50112">
    <property type="entry name" value="PAS"/>
    <property type="match status" value="1"/>
</dbReference>
<keyword evidence="4" id="KW-0597">Phosphoprotein</keyword>
<dbReference type="Pfam" id="PF03924">
    <property type="entry name" value="CHASE"/>
    <property type="match status" value="1"/>
</dbReference>
<keyword evidence="10 11" id="KW-0472">Membrane</keyword>
<dbReference type="GO" id="GO:0005886">
    <property type="term" value="C:plasma membrane"/>
    <property type="evidence" value="ECO:0007669"/>
    <property type="project" value="UniProtKB-SubCell"/>
</dbReference>
<dbReference type="Gene3D" id="3.30.450.350">
    <property type="entry name" value="CHASE domain"/>
    <property type="match status" value="1"/>
</dbReference>
<dbReference type="CDD" id="cd00082">
    <property type="entry name" value="HisKA"/>
    <property type="match status" value="1"/>
</dbReference>
<keyword evidence="8 11" id="KW-1133">Transmembrane helix</keyword>
<protein>
    <recommendedName>
        <fullName evidence="3">histidine kinase</fullName>
        <ecNumber evidence="3">2.7.13.3</ecNumber>
    </recommendedName>
</protein>
<comment type="caution">
    <text evidence="16">The sequence shown here is derived from an EMBL/GenBank/DDBJ whole genome shotgun (WGS) entry which is preliminary data.</text>
</comment>
<feature type="domain" description="PAS" evidence="13">
    <location>
        <begin position="300"/>
        <end position="372"/>
    </location>
</feature>
<dbReference type="Pfam" id="PF00512">
    <property type="entry name" value="HisKA"/>
    <property type="match status" value="1"/>
</dbReference>
<dbReference type="FunFam" id="3.30.565.10:FF:000006">
    <property type="entry name" value="Sensor histidine kinase WalK"/>
    <property type="match status" value="1"/>
</dbReference>
<evidence type="ECO:0000256" key="8">
    <source>
        <dbReference type="ARBA" id="ARBA00022989"/>
    </source>
</evidence>
<dbReference type="Pfam" id="PF02518">
    <property type="entry name" value="HATPase_c"/>
    <property type="match status" value="1"/>
</dbReference>
<dbReference type="InterPro" id="IPR003594">
    <property type="entry name" value="HATPase_dom"/>
</dbReference>
<dbReference type="SMART" id="SM00086">
    <property type="entry name" value="PAC"/>
    <property type="match status" value="1"/>
</dbReference>
<accession>A0A7C9P4M1</accession>
<comment type="catalytic activity">
    <reaction evidence="1">
        <text>ATP + protein L-histidine = ADP + protein N-phospho-L-histidine.</text>
        <dbReference type="EC" id="2.7.13.3"/>
    </reaction>
</comment>
<evidence type="ECO:0000256" key="9">
    <source>
        <dbReference type="ARBA" id="ARBA00023012"/>
    </source>
</evidence>
<dbReference type="InterPro" id="IPR006189">
    <property type="entry name" value="CHASE_dom"/>
</dbReference>
<dbReference type="InterPro" id="IPR000700">
    <property type="entry name" value="PAS-assoc_C"/>
</dbReference>
<dbReference type="Gene3D" id="1.10.287.130">
    <property type="match status" value="1"/>
</dbReference>
<dbReference type="InterPro" id="IPR003661">
    <property type="entry name" value="HisK_dim/P_dom"/>
</dbReference>
<name>A0A7C9P4M1_9PROT</name>
<feature type="domain" description="Histidine kinase" evidence="12">
    <location>
        <begin position="432"/>
        <end position="651"/>
    </location>
</feature>
<evidence type="ECO:0000259" key="12">
    <source>
        <dbReference type="PROSITE" id="PS50109"/>
    </source>
</evidence>
<feature type="domain" description="PAC" evidence="14">
    <location>
        <begin position="376"/>
        <end position="428"/>
    </location>
</feature>
<evidence type="ECO:0000256" key="11">
    <source>
        <dbReference type="SAM" id="Phobius"/>
    </source>
</evidence>
<dbReference type="SMART" id="SM00091">
    <property type="entry name" value="PAS"/>
    <property type="match status" value="1"/>
</dbReference>
<evidence type="ECO:0000259" key="15">
    <source>
        <dbReference type="PROSITE" id="PS50839"/>
    </source>
</evidence>
<dbReference type="InterPro" id="IPR013655">
    <property type="entry name" value="PAS_fold_3"/>
</dbReference>
<evidence type="ECO:0000313" key="17">
    <source>
        <dbReference type="Proteomes" id="UP000483432"/>
    </source>
</evidence>